<evidence type="ECO:0000313" key="3">
    <source>
        <dbReference type="EMBL" id="KKP31238.1"/>
    </source>
</evidence>
<keyword evidence="1 2" id="KW-0808">Transferase</keyword>
<dbReference type="HAMAP" id="MF_01139">
    <property type="entry name" value="ISPT"/>
    <property type="match status" value="1"/>
</dbReference>
<dbReference type="GO" id="GO:0000287">
    <property type="term" value="F:magnesium ion binding"/>
    <property type="evidence" value="ECO:0007669"/>
    <property type="project" value="UniProtKB-UniRule"/>
</dbReference>
<comment type="cofactor">
    <cofactor evidence="2">
        <name>Mg(2+)</name>
        <dbReference type="ChEBI" id="CHEBI:18420"/>
    </cofactor>
    <text evidence="2">Binds 2 magnesium ions per subunit.</text>
</comment>
<comment type="caution">
    <text evidence="2">Lacks conserved residue(s) required for the propagation of feature annotation.</text>
</comment>
<feature type="binding site" evidence="2">
    <location>
        <position position="71"/>
    </location>
    <ligand>
        <name>substrate</name>
    </ligand>
</feature>
<dbReference type="Pfam" id="PF01255">
    <property type="entry name" value="Prenyltransf"/>
    <property type="match status" value="1"/>
</dbReference>
<gene>
    <name evidence="3" type="ORF">UR21_C0013G0032</name>
</gene>
<dbReference type="AlphaFoldDB" id="A0A0F9YIQ5"/>
<feature type="binding site" evidence="2">
    <location>
        <position position="73"/>
    </location>
    <ligand>
        <name>substrate</name>
    </ligand>
</feature>
<feature type="binding site" evidence="2">
    <location>
        <position position="189"/>
    </location>
    <ligand>
        <name>substrate</name>
    </ligand>
</feature>
<feature type="active site" description="Proton acceptor" evidence="2">
    <location>
        <position position="70"/>
    </location>
</feature>
<feature type="binding site" evidence="2">
    <location>
        <position position="27"/>
    </location>
    <ligand>
        <name>substrate</name>
    </ligand>
</feature>
<comment type="caution">
    <text evidence="3">The sequence shown here is derived from an EMBL/GenBank/DDBJ whole genome shotgun (WGS) entry which is preliminary data.</text>
</comment>
<sequence>MNDLISLPKGTVVPNHIAMILDGNRRWARARGLKPWEGHYHGYLAVEKLAKAVRSLGIHTYTVWAFSTENWERPQKEINAIMDLFRKALREKEKEFHKEKVALVHLGRKDRLPEDIRRELIRIENETKKYSQNHIYNLAIDYGGRDEILRACRKVITEGIKPDELNEKIFEKYLDTYNQPYPYPDLFIRTSGEQRTSGLLPWQMTYAEFYFETTHLPDFSPEKLKEAILDFSRRRRRFGGNDEVEHFNFNPQIVANLELKWWRLTKIPKGTKLTEYAIDHFRKQYGLSKELAKRAVKYTLEAIEYQEKEKWDQAKISLKKFYKLIKGELKLAFEPEIVASLEVKLNKEKGESEETTKEHLAEVYRISLFQATKAAHLRVLANVEKNLAQKGMGEVHWQKAEKYLEKYYSALKERIA</sequence>
<dbReference type="PANTHER" id="PTHR10291:SF0">
    <property type="entry name" value="DEHYDRODOLICHYL DIPHOSPHATE SYNTHASE 2"/>
    <property type="match status" value="1"/>
</dbReference>
<feature type="binding site" evidence="2">
    <location>
        <position position="208"/>
    </location>
    <ligand>
        <name>Mg(2+)</name>
        <dbReference type="ChEBI" id="CHEBI:18420"/>
    </ligand>
</feature>
<dbReference type="Proteomes" id="UP000034803">
    <property type="component" value="Unassembled WGS sequence"/>
</dbReference>
<dbReference type="PATRIC" id="fig|1618586.3.peg.712"/>
<feature type="binding site" evidence="2">
    <location>
        <begin position="23"/>
        <end position="26"/>
    </location>
    <ligand>
        <name>substrate</name>
    </ligand>
</feature>
<dbReference type="PANTHER" id="PTHR10291">
    <property type="entry name" value="DEHYDRODOLICHYL DIPHOSPHATE SYNTHASE FAMILY MEMBER"/>
    <property type="match status" value="1"/>
</dbReference>
<dbReference type="GO" id="GO:0016094">
    <property type="term" value="P:polyprenol biosynthetic process"/>
    <property type="evidence" value="ECO:0007669"/>
    <property type="project" value="TreeGrafter"/>
</dbReference>
<organism evidence="3 4">
    <name type="scientific">Candidatus Woesebacteria bacterium GW2011_GWC2_31_9</name>
    <dbReference type="NCBI Taxonomy" id="1618586"/>
    <lineage>
        <taxon>Bacteria</taxon>
        <taxon>Candidatus Woeseibacteriota</taxon>
    </lineage>
</organism>
<dbReference type="EC" id="2.5.1.-" evidence="2"/>
<evidence type="ECO:0000256" key="2">
    <source>
        <dbReference type="HAMAP-Rule" id="MF_01139"/>
    </source>
</evidence>
<proteinExistence type="inferred from homology"/>
<dbReference type="Gene3D" id="3.40.1180.10">
    <property type="entry name" value="Decaprenyl diphosphate synthase-like"/>
    <property type="match status" value="1"/>
</dbReference>
<reference evidence="3 4" key="1">
    <citation type="journal article" date="2015" name="Nature">
        <title>rRNA introns, odd ribosomes, and small enigmatic genomes across a large radiation of phyla.</title>
        <authorList>
            <person name="Brown C.T."/>
            <person name="Hug L.A."/>
            <person name="Thomas B.C."/>
            <person name="Sharon I."/>
            <person name="Castelle C.J."/>
            <person name="Singh A."/>
            <person name="Wilkins M.J."/>
            <person name="Williams K.H."/>
            <person name="Banfield J.F."/>
        </authorList>
    </citation>
    <scope>NUCLEOTIDE SEQUENCE [LARGE SCALE GENOMIC DNA]</scope>
</reference>
<accession>A0A0F9YIQ5</accession>
<name>A0A0F9YIQ5_9BACT</name>
<dbReference type="CDD" id="cd00475">
    <property type="entry name" value="Cis_IPPS"/>
    <property type="match status" value="1"/>
</dbReference>
<protein>
    <recommendedName>
        <fullName evidence="2">Isoprenyl transferase</fullName>
        <ecNumber evidence="2">2.5.1.-</ecNumber>
    </recommendedName>
</protein>
<dbReference type="EMBL" id="LBOI01000013">
    <property type="protein sequence ID" value="KKP31238.1"/>
    <property type="molecule type" value="Genomic_DNA"/>
</dbReference>
<dbReference type="SUPFAM" id="SSF64005">
    <property type="entry name" value="Undecaprenyl diphosphate synthase"/>
    <property type="match status" value="1"/>
</dbReference>
<dbReference type="NCBIfam" id="TIGR00055">
    <property type="entry name" value="uppS"/>
    <property type="match status" value="1"/>
</dbReference>
<dbReference type="InterPro" id="IPR001441">
    <property type="entry name" value="UPP_synth-like"/>
</dbReference>
<feature type="active site" evidence="2">
    <location>
        <position position="22"/>
    </location>
</feature>
<feature type="binding site" evidence="2">
    <location>
        <begin position="195"/>
        <end position="197"/>
    </location>
    <ligand>
        <name>substrate</name>
    </ligand>
</feature>
<dbReference type="GO" id="GO:0045547">
    <property type="term" value="F:ditrans,polycis-polyprenyl diphosphate synthase [(2E,6E)-farnesyl diphosphate specific] activity"/>
    <property type="evidence" value="ECO:0007669"/>
    <property type="project" value="TreeGrafter"/>
</dbReference>
<evidence type="ECO:0000256" key="1">
    <source>
        <dbReference type="ARBA" id="ARBA00022679"/>
    </source>
</evidence>
<dbReference type="InterPro" id="IPR036424">
    <property type="entry name" value="UPP_synth-like_sf"/>
</dbReference>
<feature type="binding site" evidence="2">
    <location>
        <position position="39"/>
    </location>
    <ligand>
        <name>substrate</name>
    </ligand>
</feature>
<comment type="subunit">
    <text evidence="2">Homodimer.</text>
</comment>
<comment type="similarity">
    <text evidence="2">Belongs to the UPP synthase family.</text>
</comment>
<feature type="binding site" evidence="2">
    <location>
        <begin position="67"/>
        <end position="69"/>
    </location>
    <ligand>
        <name>substrate</name>
    </ligand>
</feature>
<evidence type="ECO:0000313" key="4">
    <source>
        <dbReference type="Proteomes" id="UP000034803"/>
    </source>
</evidence>
<comment type="function">
    <text evidence="2">Catalyzes the condensation of isopentenyl diphosphate (IPP) with allylic pyrophosphates generating different type of terpenoids.</text>
</comment>
<feature type="binding site" evidence="2">
    <location>
        <position position="22"/>
    </location>
    <ligand>
        <name>Mg(2+)</name>
        <dbReference type="ChEBI" id="CHEBI:18420"/>
    </ligand>
</feature>
<keyword evidence="2" id="KW-0479">Metal-binding</keyword>
<keyword evidence="2" id="KW-0460">Magnesium</keyword>